<dbReference type="SUPFAM" id="SSF55729">
    <property type="entry name" value="Acyl-CoA N-acyltransferases (Nat)"/>
    <property type="match status" value="1"/>
</dbReference>
<dbReference type="Pfam" id="PF13302">
    <property type="entry name" value="Acetyltransf_3"/>
    <property type="match status" value="1"/>
</dbReference>
<dbReference type="PANTHER" id="PTHR43610:SF1">
    <property type="entry name" value="N-ACETYLTRANSFERASE DOMAIN-CONTAINING PROTEIN"/>
    <property type="match status" value="1"/>
</dbReference>
<evidence type="ECO:0000259" key="1">
    <source>
        <dbReference type="Pfam" id="PF13302"/>
    </source>
</evidence>
<gene>
    <name evidence="2" type="ORF">C7448_105184</name>
</gene>
<comment type="caution">
    <text evidence="2">The sequence shown here is derived from an EMBL/GenBank/DDBJ whole genome shotgun (WGS) entry which is preliminary data.</text>
</comment>
<evidence type="ECO:0000313" key="2">
    <source>
        <dbReference type="EMBL" id="REH48901.1"/>
    </source>
</evidence>
<sequence length="199" mass="23235">MNLQKDYYLENSRVLLKPLVIEDTNKLANIAINEPDLWNYTLNKPNSEKKLNTYITNVIADRKNGVSYAFSVYDKQKQAYAGCTRVYEINSIHKTCAIGYTWYSKNFQGTGLNKNCKYLLFKFAFEELLMERIQFRADKNNIRSINAIKSLGCKEEGGLRSNMYKPDGTRRNSMILSILKNEWLNSEKKKLKDKIEIHH</sequence>
<dbReference type="Proteomes" id="UP000256884">
    <property type="component" value="Unassembled WGS sequence"/>
</dbReference>
<dbReference type="InterPro" id="IPR000182">
    <property type="entry name" value="GNAT_dom"/>
</dbReference>
<protein>
    <submittedName>
        <fullName evidence="2">RimJ/RimL family protein N-acetyltransferase</fullName>
    </submittedName>
</protein>
<reference evidence="2 3" key="1">
    <citation type="submission" date="2018-08" db="EMBL/GenBank/DDBJ databases">
        <title>Genomic Encyclopedia of Type Strains, Phase IV (KMG-IV): sequencing the most valuable type-strain genomes for metagenomic binning, comparative biology and taxonomic classification.</title>
        <authorList>
            <person name="Goeker M."/>
        </authorList>
    </citation>
    <scope>NUCLEOTIDE SEQUENCE [LARGE SCALE GENOMIC DNA]</scope>
    <source>
        <strain evidence="2 3">DSM 18841</strain>
    </source>
</reference>
<name>A0A3E0HR82_9FLAO</name>
<dbReference type="PANTHER" id="PTHR43610">
    <property type="entry name" value="BLL6696 PROTEIN"/>
    <property type="match status" value="1"/>
</dbReference>
<dbReference type="EMBL" id="QUNS01000005">
    <property type="protein sequence ID" value="REH48901.1"/>
    <property type="molecule type" value="Genomic_DNA"/>
</dbReference>
<dbReference type="Gene3D" id="3.40.630.30">
    <property type="match status" value="1"/>
</dbReference>
<keyword evidence="3" id="KW-1185">Reference proteome</keyword>
<dbReference type="RefSeq" id="WP_115901440.1">
    <property type="nucleotide sequence ID" value="NZ_QUNS01000005.1"/>
</dbReference>
<proteinExistence type="predicted"/>
<dbReference type="InterPro" id="IPR016181">
    <property type="entry name" value="Acyl_CoA_acyltransferase"/>
</dbReference>
<organism evidence="2 3">
    <name type="scientific">Tenacibaculum gallaicum</name>
    <dbReference type="NCBI Taxonomy" id="561505"/>
    <lineage>
        <taxon>Bacteria</taxon>
        <taxon>Pseudomonadati</taxon>
        <taxon>Bacteroidota</taxon>
        <taxon>Flavobacteriia</taxon>
        <taxon>Flavobacteriales</taxon>
        <taxon>Flavobacteriaceae</taxon>
        <taxon>Tenacibaculum</taxon>
    </lineage>
</organism>
<dbReference type="GO" id="GO:0016747">
    <property type="term" value="F:acyltransferase activity, transferring groups other than amino-acyl groups"/>
    <property type="evidence" value="ECO:0007669"/>
    <property type="project" value="InterPro"/>
</dbReference>
<accession>A0A3E0HR82</accession>
<dbReference type="AlphaFoldDB" id="A0A3E0HR82"/>
<feature type="domain" description="N-acetyltransferase" evidence="1">
    <location>
        <begin position="13"/>
        <end position="154"/>
    </location>
</feature>
<evidence type="ECO:0000313" key="3">
    <source>
        <dbReference type="Proteomes" id="UP000256884"/>
    </source>
</evidence>
<keyword evidence="2" id="KW-0808">Transferase</keyword>
<dbReference type="OrthoDB" id="9795199at2"/>